<feature type="compositionally biased region" description="Polar residues" evidence="1">
    <location>
        <begin position="681"/>
        <end position="692"/>
    </location>
</feature>
<evidence type="ECO:0000313" key="4">
    <source>
        <dbReference type="Proteomes" id="UP001497392"/>
    </source>
</evidence>
<feature type="region of interest" description="Disordered" evidence="1">
    <location>
        <begin position="624"/>
        <end position="648"/>
    </location>
</feature>
<feature type="domain" description="PPM-type phosphatase" evidence="2">
    <location>
        <begin position="93"/>
        <end position="367"/>
    </location>
</feature>
<dbReference type="Proteomes" id="UP001497392">
    <property type="component" value="Unassembled WGS sequence"/>
</dbReference>
<dbReference type="Pfam" id="PF00481">
    <property type="entry name" value="PP2C"/>
    <property type="match status" value="1"/>
</dbReference>
<feature type="region of interest" description="Disordered" evidence="1">
    <location>
        <begin position="680"/>
        <end position="761"/>
    </location>
</feature>
<feature type="region of interest" description="Disordered" evidence="1">
    <location>
        <begin position="43"/>
        <end position="112"/>
    </location>
</feature>
<sequence length="784" mass="83367">MVYSTPDGKGGLGHPRVQFSVAQSFLKGEDVVLAKPEMIFPALDTEPPAAADKRESSDAGSDDASHLQRTSVYDSVTSAESKSPFQRLPQDHSSSIRDTPSKPSTGEVRHSKLGGDNSFGLYCVFDGHNGVAAAQHIHDTLVEALWPLLPAGTPPPESDAEAYRLWREQLQQALVCALDEVQVTFACIGHPSGTTVTIVIQCGWLLTIANLGDSRAVLDTGAQILQLSVDHRVATHRAERHRLERTGALIAPIDVSGQGPAAGPYAQGWGPLRVWPGGLCLSRALGDFDVGSLVLAIPHIMQVKVPQSGVRVLVASDGVWDAFEKMLRVCRMARSWSVEEAPHKLIKAIERAHGGLKDDTSIIVLDLLPPGKDFPAIAGRTKQATASKACMCFSPSPAVKEDDDYEPPGQPEVVADIDFAEVCASAEGDGVAVPSWYQHEYGAELMHSQEAAVEAWKEACAMRRSGKEPSRVDLASYFSSALQPDVEIGVPEVAPQVYSARASRDRGKAQATKHISFAPETQDIGKPIPAVYGGSPAQQRQRPPPHVMDYTVKAGIRPTSPATDYSTRAGTQYNGGMTSQVASACAAARNLDRSQHGPGDASIRYGRAHFAPSQEGFAQQFGPYAGNLIQGEGSSHGSGHGKGPTTQHFPAAVAKNEDIQHEPLSLTQPPGRNSMDLRAAQQMTDSGHEQVNGTAPAGAAAAATDSAPADCGSFADSERLSDSQRRLSIIRETPDRANLERRSPAEGRVKGGGQALSSLSQKENAAGNLAALKQKLQNGILKAK</sequence>
<gene>
    <name evidence="3" type="primary">g11669</name>
    <name evidence="3" type="ORF">VP750_LOCUS10423</name>
</gene>
<feature type="compositionally biased region" description="Low complexity" evidence="1">
    <location>
        <begin position="693"/>
        <end position="710"/>
    </location>
</feature>
<dbReference type="SUPFAM" id="SSF81606">
    <property type="entry name" value="PP2C-like"/>
    <property type="match status" value="1"/>
</dbReference>
<dbReference type="Gene3D" id="3.60.40.10">
    <property type="entry name" value="PPM-type phosphatase domain"/>
    <property type="match status" value="1"/>
</dbReference>
<accession>A0ABP1G9M3</accession>
<feature type="compositionally biased region" description="Basic and acidic residues" evidence="1">
    <location>
        <begin position="716"/>
        <end position="725"/>
    </location>
</feature>
<reference evidence="3 4" key="1">
    <citation type="submission" date="2024-06" db="EMBL/GenBank/DDBJ databases">
        <authorList>
            <person name="Kraege A."/>
            <person name="Thomma B."/>
        </authorList>
    </citation>
    <scope>NUCLEOTIDE SEQUENCE [LARGE SCALE GENOMIC DNA]</scope>
</reference>
<dbReference type="PANTHER" id="PTHR47992">
    <property type="entry name" value="PROTEIN PHOSPHATASE"/>
    <property type="match status" value="1"/>
</dbReference>
<feature type="compositionally biased region" description="Basic and acidic residues" evidence="1">
    <location>
        <begin position="732"/>
        <end position="749"/>
    </location>
</feature>
<organism evidence="3 4">
    <name type="scientific">Coccomyxa viridis</name>
    <dbReference type="NCBI Taxonomy" id="1274662"/>
    <lineage>
        <taxon>Eukaryota</taxon>
        <taxon>Viridiplantae</taxon>
        <taxon>Chlorophyta</taxon>
        <taxon>core chlorophytes</taxon>
        <taxon>Trebouxiophyceae</taxon>
        <taxon>Trebouxiophyceae incertae sedis</taxon>
        <taxon>Coccomyxaceae</taxon>
        <taxon>Coccomyxa</taxon>
    </lineage>
</organism>
<dbReference type="SMART" id="SM00332">
    <property type="entry name" value="PP2Cc"/>
    <property type="match status" value="1"/>
</dbReference>
<feature type="compositionally biased region" description="Polar residues" evidence="1">
    <location>
        <begin position="91"/>
        <end position="104"/>
    </location>
</feature>
<dbReference type="EMBL" id="CAXHTA020000018">
    <property type="protein sequence ID" value="CAL5228517.1"/>
    <property type="molecule type" value="Genomic_DNA"/>
</dbReference>
<evidence type="ECO:0000259" key="2">
    <source>
        <dbReference type="PROSITE" id="PS51746"/>
    </source>
</evidence>
<dbReference type="PROSITE" id="PS51746">
    <property type="entry name" value="PPM_2"/>
    <property type="match status" value="1"/>
</dbReference>
<dbReference type="InterPro" id="IPR036457">
    <property type="entry name" value="PPM-type-like_dom_sf"/>
</dbReference>
<dbReference type="InterPro" id="IPR015655">
    <property type="entry name" value="PP2C"/>
</dbReference>
<keyword evidence="4" id="KW-1185">Reference proteome</keyword>
<dbReference type="CDD" id="cd00143">
    <property type="entry name" value="PP2Cc"/>
    <property type="match status" value="1"/>
</dbReference>
<evidence type="ECO:0000313" key="3">
    <source>
        <dbReference type="EMBL" id="CAL5228517.1"/>
    </source>
</evidence>
<dbReference type="InterPro" id="IPR001932">
    <property type="entry name" value="PPM-type_phosphatase-like_dom"/>
</dbReference>
<protein>
    <submittedName>
        <fullName evidence="3">G11669 protein</fullName>
    </submittedName>
</protein>
<name>A0ABP1G9M3_9CHLO</name>
<comment type="caution">
    <text evidence="3">The sequence shown here is derived from an EMBL/GenBank/DDBJ whole genome shotgun (WGS) entry which is preliminary data.</text>
</comment>
<feature type="compositionally biased region" description="Polar residues" evidence="1">
    <location>
        <begin position="67"/>
        <end position="84"/>
    </location>
</feature>
<proteinExistence type="predicted"/>
<evidence type="ECO:0000256" key="1">
    <source>
        <dbReference type="SAM" id="MobiDB-lite"/>
    </source>
</evidence>